<keyword evidence="2" id="KW-1185">Reference proteome</keyword>
<gene>
    <name evidence="1" type="ORF">CesoFtcFv8_003345</name>
</gene>
<protein>
    <submittedName>
        <fullName evidence="1">Uncharacterized protein</fullName>
    </submittedName>
</protein>
<evidence type="ECO:0000313" key="1">
    <source>
        <dbReference type="EMBL" id="KAK5909413.1"/>
    </source>
</evidence>
<accession>A0AAN8HBE2</accession>
<comment type="caution">
    <text evidence="1">The sequence shown here is derived from an EMBL/GenBank/DDBJ whole genome shotgun (WGS) entry which is preliminary data.</text>
</comment>
<proteinExistence type="predicted"/>
<evidence type="ECO:0000313" key="2">
    <source>
        <dbReference type="Proteomes" id="UP001335648"/>
    </source>
</evidence>
<dbReference type="Proteomes" id="UP001335648">
    <property type="component" value="Unassembled WGS sequence"/>
</dbReference>
<dbReference type="AlphaFoldDB" id="A0AAN8HBE2"/>
<reference evidence="1 2" key="1">
    <citation type="journal article" date="2023" name="Mol. Biol. Evol.">
        <title>Genomics of Secondarily Temperate Adaptation in the Only Non-Antarctic Icefish.</title>
        <authorList>
            <person name="Rivera-Colon A.G."/>
            <person name="Rayamajhi N."/>
            <person name="Minhas B.F."/>
            <person name="Madrigal G."/>
            <person name="Bilyk K.T."/>
            <person name="Yoon V."/>
            <person name="Hune M."/>
            <person name="Gregory S."/>
            <person name="Cheng C.H.C."/>
            <person name="Catchen J.M."/>
        </authorList>
    </citation>
    <scope>NUCLEOTIDE SEQUENCE [LARGE SCALE GENOMIC DNA]</scope>
    <source>
        <strain evidence="1">JC2023a</strain>
    </source>
</reference>
<name>A0AAN8HBE2_9TELE</name>
<organism evidence="1 2">
    <name type="scientific">Champsocephalus esox</name>
    <name type="common">pike icefish</name>
    <dbReference type="NCBI Taxonomy" id="159716"/>
    <lineage>
        <taxon>Eukaryota</taxon>
        <taxon>Metazoa</taxon>
        <taxon>Chordata</taxon>
        <taxon>Craniata</taxon>
        <taxon>Vertebrata</taxon>
        <taxon>Euteleostomi</taxon>
        <taxon>Actinopterygii</taxon>
        <taxon>Neopterygii</taxon>
        <taxon>Teleostei</taxon>
        <taxon>Neoteleostei</taxon>
        <taxon>Acanthomorphata</taxon>
        <taxon>Eupercaria</taxon>
        <taxon>Perciformes</taxon>
        <taxon>Notothenioidei</taxon>
        <taxon>Channichthyidae</taxon>
        <taxon>Champsocephalus</taxon>
    </lineage>
</organism>
<sequence length="87" mass="9495">MAAERQDAVVLAVCRRVLFSCSQSSCLLTYFFAMLGHTAQAPPQEGLSVGGGGVPRWERMVSWLQVASSVACLSCVRDRKETDKDTQ</sequence>
<dbReference type="EMBL" id="JAULUE010002048">
    <property type="protein sequence ID" value="KAK5909413.1"/>
    <property type="molecule type" value="Genomic_DNA"/>
</dbReference>